<gene>
    <name evidence="2" type="ORF">CYY_008539</name>
</gene>
<evidence type="ECO:0008006" key="4">
    <source>
        <dbReference type="Google" id="ProtNLM"/>
    </source>
</evidence>
<dbReference type="Proteomes" id="UP000695562">
    <property type="component" value="Unassembled WGS sequence"/>
</dbReference>
<feature type="transmembrane region" description="Helical" evidence="1">
    <location>
        <begin position="6"/>
        <end position="39"/>
    </location>
</feature>
<dbReference type="AlphaFoldDB" id="A0A8J4UWV4"/>
<keyword evidence="1" id="KW-0812">Transmembrane</keyword>
<keyword evidence="3" id="KW-1185">Reference proteome</keyword>
<proteinExistence type="predicted"/>
<organism evidence="2 3">
    <name type="scientific">Polysphondylium violaceum</name>
    <dbReference type="NCBI Taxonomy" id="133409"/>
    <lineage>
        <taxon>Eukaryota</taxon>
        <taxon>Amoebozoa</taxon>
        <taxon>Evosea</taxon>
        <taxon>Eumycetozoa</taxon>
        <taxon>Dictyostelia</taxon>
        <taxon>Dictyosteliales</taxon>
        <taxon>Dictyosteliaceae</taxon>
        <taxon>Polysphondylium</taxon>
    </lineage>
</organism>
<sequence length="86" mass="9448">MVSFIVISTLVLLSVILHIPFSGLFIISFFSTILLLLLLSKYFNINPPPSPSPSRFIAKCTSLPTCNRIINSPILKRSLLAGDSKT</sequence>
<reference evidence="2" key="1">
    <citation type="submission" date="2020-01" db="EMBL/GenBank/DDBJ databases">
        <title>Development of genomics and gene disruption for Polysphondylium violaceum indicates a role for the polyketide synthase stlB in stalk morphogenesis.</title>
        <authorList>
            <person name="Narita B."/>
            <person name="Kawabe Y."/>
            <person name="Kin K."/>
            <person name="Saito T."/>
            <person name="Gibbs R."/>
            <person name="Kuspa A."/>
            <person name="Muzny D."/>
            <person name="Queller D."/>
            <person name="Richards S."/>
            <person name="Strassman J."/>
            <person name="Sucgang R."/>
            <person name="Worley K."/>
            <person name="Schaap P."/>
        </authorList>
    </citation>
    <scope>NUCLEOTIDE SEQUENCE</scope>
    <source>
        <strain evidence="2">QSvi11</strain>
    </source>
</reference>
<evidence type="ECO:0000256" key="1">
    <source>
        <dbReference type="SAM" id="Phobius"/>
    </source>
</evidence>
<keyword evidence="1" id="KW-1133">Transmembrane helix</keyword>
<comment type="caution">
    <text evidence="2">The sequence shown here is derived from an EMBL/GenBank/DDBJ whole genome shotgun (WGS) entry which is preliminary data.</text>
</comment>
<keyword evidence="1" id="KW-0472">Membrane</keyword>
<evidence type="ECO:0000313" key="2">
    <source>
        <dbReference type="EMBL" id="KAF2070140.1"/>
    </source>
</evidence>
<dbReference type="EMBL" id="AJWJ01000535">
    <property type="protein sequence ID" value="KAF2070140.1"/>
    <property type="molecule type" value="Genomic_DNA"/>
</dbReference>
<protein>
    <recommendedName>
        <fullName evidence="4">Transmembrane protein</fullName>
    </recommendedName>
</protein>
<accession>A0A8J4UWV4</accession>
<name>A0A8J4UWV4_9MYCE</name>
<evidence type="ECO:0000313" key="3">
    <source>
        <dbReference type="Proteomes" id="UP000695562"/>
    </source>
</evidence>